<reference evidence="1" key="1">
    <citation type="submission" date="2021-03" db="EMBL/GenBank/DDBJ databases">
        <title>Draft genome sequence of rust myrtle Austropuccinia psidii MF-1, a brazilian biotype.</title>
        <authorList>
            <person name="Quecine M.C."/>
            <person name="Pachon D.M.R."/>
            <person name="Bonatelli M.L."/>
            <person name="Correr F.H."/>
            <person name="Franceschini L.M."/>
            <person name="Leite T.F."/>
            <person name="Margarido G.R.A."/>
            <person name="Almeida C.A."/>
            <person name="Ferrarezi J.A."/>
            <person name="Labate C.A."/>
        </authorList>
    </citation>
    <scope>NUCLEOTIDE SEQUENCE</scope>
    <source>
        <strain evidence="1">MF-1</strain>
    </source>
</reference>
<keyword evidence="2" id="KW-1185">Reference proteome</keyword>
<dbReference type="EMBL" id="AVOT02082621">
    <property type="protein sequence ID" value="MBW0568427.1"/>
    <property type="molecule type" value="Genomic_DNA"/>
</dbReference>
<name>A0A9Q3JVC5_9BASI</name>
<evidence type="ECO:0000313" key="1">
    <source>
        <dbReference type="EMBL" id="MBW0568427.1"/>
    </source>
</evidence>
<evidence type="ECO:0000313" key="2">
    <source>
        <dbReference type="Proteomes" id="UP000765509"/>
    </source>
</evidence>
<gene>
    <name evidence="1" type="ORF">O181_108142</name>
</gene>
<accession>A0A9Q3JVC5</accession>
<comment type="caution">
    <text evidence="1">The sequence shown here is derived from an EMBL/GenBank/DDBJ whole genome shotgun (WGS) entry which is preliminary data.</text>
</comment>
<dbReference type="AlphaFoldDB" id="A0A9Q3JVC5"/>
<proteinExistence type="predicted"/>
<protein>
    <submittedName>
        <fullName evidence="1">Uncharacterized protein</fullName>
    </submittedName>
</protein>
<dbReference type="Proteomes" id="UP000765509">
    <property type="component" value="Unassembled WGS sequence"/>
</dbReference>
<sequence>MLVILADKHTRNAPLLANPSGHVAREAPAQDALARTPLWLTMKKVFPSRNGHRDPKQADRNDSGQLALSLPVSICPPPLLGHHLMVTSLLDQTEVIIWPMNDGNGKRTSALGLIITMSCHPWDSNAKLSFLFPP</sequence>
<organism evidence="1 2">
    <name type="scientific">Austropuccinia psidii MF-1</name>
    <dbReference type="NCBI Taxonomy" id="1389203"/>
    <lineage>
        <taxon>Eukaryota</taxon>
        <taxon>Fungi</taxon>
        <taxon>Dikarya</taxon>
        <taxon>Basidiomycota</taxon>
        <taxon>Pucciniomycotina</taxon>
        <taxon>Pucciniomycetes</taxon>
        <taxon>Pucciniales</taxon>
        <taxon>Sphaerophragmiaceae</taxon>
        <taxon>Austropuccinia</taxon>
    </lineage>
</organism>